<dbReference type="Proteomes" id="UP000245048">
    <property type="component" value="Unassembled WGS sequence"/>
</dbReference>
<evidence type="ECO:0000256" key="9">
    <source>
        <dbReference type="HAMAP-Rule" id="MF_00639"/>
    </source>
</evidence>
<dbReference type="InterPro" id="IPR018109">
    <property type="entry name" value="Folylpolyglutamate_synth_CS"/>
</dbReference>
<evidence type="ECO:0000259" key="11">
    <source>
        <dbReference type="Pfam" id="PF02875"/>
    </source>
</evidence>
<reference evidence="14" key="1">
    <citation type="submission" date="2017-10" db="EMBL/GenBank/DDBJ databases">
        <authorList>
            <person name="Toshchakov S.V."/>
            <person name="Goeva M.A."/>
        </authorList>
    </citation>
    <scope>NUCLEOTIDE SEQUENCE [LARGE SCALE GENOMIC DNA]</scope>
    <source>
        <strain evidence="14">JR1/69-1-13</strain>
    </source>
</reference>
<dbReference type="PANTHER" id="PTHR43692">
    <property type="entry name" value="UDP-N-ACETYLMURAMOYLALANINE--D-GLUTAMATE LIGASE"/>
    <property type="match status" value="1"/>
</dbReference>
<feature type="binding site" evidence="9">
    <location>
        <begin position="129"/>
        <end position="135"/>
    </location>
    <ligand>
        <name>ATP</name>
        <dbReference type="ChEBI" id="CHEBI:30616"/>
    </ligand>
</feature>
<dbReference type="InterPro" id="IPR005762">
    <property type="entry name" value="MurD"/>
</dbReference>
<dbReference type="GO" id="GO:0009252">
    <property type="term" value="P:peptidoglycan biosynthetic process"/>
    <property type="evidence" value="ECO:0007669"/>
    <property type="project" value="UniProtKB-UniRule"/>
</dbReference>
<comment type="function">
    <text evidence="9 10">Cell wall formation. Catalyzes the addition of glutamate to the nucleotide precursor UDP-N-acetylmuramoyl-L-alanine (UMA).</text>
</comment>
<comment type="similarity">
    <text evidence="9">Belongs to the MurCDEF family.</text>
</comment>
<dbReference type="GO" id="GO:0005524">
    <property type="term" value="F:ATP binding"/>
    <property type="evidence" value="ECO:0007669"/>
    <property type="project" value="UniProtKB-UniRule"/>
</dbReference>
<evidence type="ECO:0000256" key="2">
    <source>
        <dbReference type="ARBA" id="ARBA00004752"/>
    </source>
</evidence>
<dbReference type="AlphaFoldDB" id="A0A2U1V6I7"/>
<organism evidence="13 14">
    <name type="scientific">Teichococcus aestuarii</name>
    <dbReference type="NCBI Taxonomy" id="568898"/>
    <lineage>
        <taxon>Bacteria</taxon>
        <taxon>Pseudomonadati</taxon>
        <taxon>Pseudomonadota</taxon>
        <taxon>Alphaproteobacteria</taxon>
        <taxon>Acetobacterales</taxon>
        <taxon>Roseomonadaceae</taxon>
        <taxon>Roseomonas</taxon>
    </lineage>
</organism>
<dbReference type="GO" id="GO:0008360">
    <property type="term" value="P:regulation of cell shape"/>
    <property type="evidence" value="ECO:0007669"/>
    <property type="project" value="UniProtKB-KW"/>
</dbReference>
<dbReference type="HAMAP" id="MF_00639">
    <property type="entry name" value="MurD"/>
    <property type="match status" value="1"/>
</dbReference>
<evidence type="ECO:0000256" key="5">
    <source>
        <dbReference type="ARBA" id="ARBA00022618"/>
    </source>
</evidence>
<dbReference type="PANTHER" id="PTHR43692:SF1">
    <property type="entry name" value="UDP-N-ACETYLMURAMOYLALANINE--D-GLUTAMATE LIGASE"/>
    <property type="match status" value="1"/>
</dbReference>
<feature type="domain" description="Mur ligase central" evidence="12">
    <location>
        <begin position="127"/>
        <end position="301"/>
    </location>
</feature>
<dbReference type="Pfam" id="PF08245">
    <property type="entry name" value="Mur_ligase_M"/>
    <property type="match status" value="1"/>
</dbReference>
<dbReference type="InterPro" id="IPR036615">
    <property type="entry name" value="Mur_ligase_C_dom_sf"/>
</dbReference>
<dbReference type="GO" id="GO:0008764">
    <property type="term" value="F:UDP-N-acetylmuramoylalanine-D-glutamate ligase activity"/>
    <property type="evidence" value="ECO:0007669"/>
    <property type="project" value="UniProtKB-UniRule"/>
</dbReference>
<keyword evidence="7 9" id="KW-0067">ATP-binding</keyword>
<dbReference type="InterPro" id="IPR036565">
    <property type="entry name" value="Mur-like_cat_sf"/>
</dbReference>
<dbReference type="SUPFAM" id="SSF53244">
    <property type="entry name" value="MurD-like peptide ligases, peptide-binding domain"/>
    <property type="match status" value="1"/>
</dbReference>
<proteinExistence type="inferred from homology"/>
<dbReference type="SUPFAM" id="SSF53623">
    <property type="entry name" value="MurD-like peptide ligases, catalytic domain"/>
    <property type="match status" value="1"/>
</dbReference>
<keyword evidence="3 9" id="KW-0963">Cytoplasm</keyword>
<dbReference type="SUPFAM" id="SSF51984">
    <property type="entry name" value="MurCD N-terminal domain"/>
    <property type="match status" value="1"/>
</dbReference>
<dbReference type="GO" id="GO:0071555">
    <property type="term" value="P:cell wall organization"/>
    <property type="evidence" value="ECO:0007669"/>
    <property type="project" value="UniProtKB-KW"/>
</dbReference>
<evidence type="ECO:0000313" key="14">
    <source>
        <dbReference type="Proteomes" id="UP000245048"/>
    </source>
</evidence>
<dbReference type="GO" id="GO:0005737">
    <property type="term" value="C:cytoplasm"/>
    <property type="evidence" value="ECO:0007669"/>
    <property type="project" value="UniProtKB-SubCell"/>
</dbReference>
<keyword evidence="6 9" id="KW-0547">Nucleotide-binding</keyword>
<dbReference type="RefSeq" id="WP_109516080.1">
    <property type="nucleotide sequence ID" value="NZ_PDOA01000003.1"/>
</dbReference>
<dbReference type="InterPro" id="IPR004101">
    <property type="entry name" value="Mur_ligase_C"/>
</dbReference>
<dbReference type="Gene3D" id="3.90.190.20">
    <property type="entry name" value="Mur ligase, C-terminal domain"/>
    <property type="match status" value="1"/>
</dbReference>
<dbReference type="OrthoDB" id="9809796at2"/>
<dbReference type="UniPathway" id="UPA00219"/>
<evidence type="ECO:0000256" key="8">
    <source>
        <dbReference type="ARBA" id="ARBA00023306"/>
    </source>
</evidence>
<dbReference type="Gene3D" id="3.40.1190.10">
    <property type="entry name" value="Mur-like, catalytic domain"/>
    <property type="match status" value="1"/>
</dbReference>
<dbReference type="GO" id="GO:0004326">
    <property type="term" value="F:tetrahydrofolylpolyglutamate synthase activity"/>
    <property type="evidence" value="ECO:0007669"/>
    <property type="project" value="InterPro"/>
</dbReference>
<evidence type="ECO:0000256" key="3">
    <source>
        <dbReference type="ARBA" id="ARBA00022490"/>
    </source>
</evidence>
<sequence length="463" mass="46734">MSLPAPSPAAIFAPFAGQRIAVVGLGRAGLPSARRLMGWGAEILCWDDGAAARNAAEAAGLPVGDPCAAAGFRFDALLLSPGIPHTLPKPHPAAARAQAAGVPVLCDAELLFRAVRASGSHARFLGVTGTNGKSTTTALLHHLLLRAGRVAEVGGNLGPAALGLPLLGDDGAYVLEMSSYMLERTDALHFDAAILLNLSPDHLDRHGGMEGYAAAKAHIFGHQGADDLAVIGMDDAETAAFAQGRAARVAPISGLAPQPGGVWAEGRTLRDASGPIADLDAAPALPGSHNAQNAAAAAAVALFLGLSRAEIAAGLASFPGLPHRQERVGTRGGIAFVNDSKATNADSAARALASYGRVVWIGGGVPKAGGIDSLAPLFPRIAEAVLIGQSAEDFAATLTAHGVPVQVAGTLAAAVPAARDAARRQGVGTVLLSPACASFDQFTGFDARGDAFRALVAAMPEDV</sequence>
<evidence type="ECO:0000256" key="10">
    <source>
        <dbReference type="RuleBase" id="RU003664"/>
    </source>
</evidence>
<keyword evidence="9 10" id="KW-0961">Cell wall biogenesis/degradation</keyword>
<keyword evidence="14" id="KW-1185">Reference proteome</keyword>
<keyword evidence="5 9" id="KW-0132">Cell division</keyword>
<gene>
    <name evidence="9" type="primary">murD</name>
    <name evidence="13" type="ORF">CR165_06030</name>
</gene>
<evidence type="ECO:0000256" key="6">
    <source>
        <dbReference type="ARBA" id="ARBA00022741"/>
    </source>
</evidence>
<name>A0A2U1V6I7_9PROT</name>
<dbReference type="GO" id="GO:0051301">
    <property type="term" value="P:cell division"/>
    <property type="evidence" value="ECO:0007669"/>
    <property type="project" value="UniProtKB-KW"/>
</dbReference>
<dbReference type="Gene3D" id="3.40.50.720">
    <property type="entry name" value="NAD(P)-binding Rossmann-like Domain"/>
    <property type="match status" value="1"/>
</dbReference>
<dbReference type="EC" id="6.3.2.9" evidence="9 10"/>
<evidence type="ECO:0000256" key="1">
    <source>
        <dbReference type="ARBA" id="ARBA00004496"/>
    </source>
</evidence>
<feature type="domain" description="Mur ligase C-terminal" evidence="11">
    <location>
        <begin position="323"/>
        <end position="436"/>
    </location>
</feature>
<accession>A0A2U1V6I7</accession>
<dbReference type="EMBL" id="PDOA01000003">
    <property type="protein sequence ID" value="PWC29506.1"/>
    <property type="molecule type" value="Genomic_DNA"/>
</dbReference>
<evidence type="ECO:0000256" key="7">
    <source>
        <dbReference type="ARBA" id="ARBA00022840"/>
    </source>
</evidence>
<evidence type="ECO:0000256" key="4">
    <source>
        <dbReference type="ARBA" id="ARBA00022598"/>
    </source>
</evidence>
<evidence type="ECO:0000259" key="12">
    <source>
        <dbReference type="Pfam" id="PF08245"/>
    </source>
</evidence>
<comment type="pathway">
    <text evidence="2 9 10">Cell wall biogenesis; peptidoglycan biosynthesis.</text>
</comment>
<dbReference type="PROSITE" id="PS01011">
    <property type="entry name" value="FOLYLPOLYGLU_SYNT_1"/>
    <property type="match status" value="1"/>
</dbReference>
<protein>
    <recommendedName>
        <fullName evidence="9 10">UDP-N-acetylmuramoylalanine--D-glutamate ligase</fullName>
        <ecNumber evidence="9 10">6.3.2.9</ecNumber>
    </recommendedName>
    <alternativeName>
        <fullName evidence="9">D-glutamic acid-adding enzyme</fullName>
    </alternativeName>
    <alternativeName>
        <fullName evidence="9">UDP-N-acetylmuramoyl-L-alanyl-D-glutamate synthetase</fullName>
    </alternativeName>
</protein>
<comment type="subcellular location">
    <subcellularLocation>
        <location evidence="1 9 10">Cytoplasm</location>
    </subcellularLocation>
</comment>
<comment type="caution">
    <text evidence="13">The sequence shown here is derived from an EMBL/GenBank/DDBJ whole genome shotgun (WGS) entry which is preliminary data.</text>
</comment>
<dbReference type="InterPro" id="IPR013221">
    <property type="entry name" value="Mur_ligase_cen"/>
</dbReference>
<evidence type="ECO:0000313" key="13">
    <source>
        <dbReference type="EMBL" id="PWC29506.1"/>
    </source>
</evidence>
<dbReference type="NCBIfam" id="TIGR01087">
    <property type="entry name" value="murD"/>
    <property type="match status" value="1"/>
</dbReference>
<comment type="catalytic activity">
    <reaction evidence="9 10">
        <text>UDP-N-acetyl-alpha-D-muramoyl-L-alanine + D-glutamate + ATP = UDP-N-acetyl-alpha-D-muramoyl-L-alanyl-D-glutamate + ADP + phosphate + H(+)</text>
        <dbReference type="Rhea" id="RHEA:16429"/>
        <dbReference type="ChEBI" id="CHEBI:15378"/>
        <dbReference type="ChEBI" id="CHEBI:29986"/>
        <dbReference type="ChEBI" id="CHEBI:30616"/>
        <dbReference type="ChEBI" id="CHEBI:43474"/>
        <dbReference type="ChEBI" id="CHEBI:83898"/>
        <dbReference type="ChEBI" id="CHEBI:83900"/>
        <dbReference type="ChEBI" id="CHEBI:456216"/>
        <dbReference type="EC" id="6.3.2.9"/>
    </reaction>
</comment>
<keyword evidence="8 9" id="KW-0131">Cell cycle</keyword>
<keyword evidence="9 10" id="KW-0573">Peptidoglycan synthesis</keyword>
<keyword evidence="4 9" id="KW-0436">Ligase</keyword>
<keyword evidence="9 10" id="KW-0133">Cell shape</keyword>
<dbReference type="Pfam" id="PF02875">
    <property type="entry name" value="Mur_ligase_C"/>
    <property type="match status" value="1"/>
</dbReference>